<dbReference type="OrthoDB" id="5987198at2759"/>
<dbReference type="GO" id="GO:0005634">
    <property type="term" value="C:nucleus"/>
    <property type="evidence" value="ECO:0007669"/>
    <property type="project" value="TreeGrafter"/>
</dbReference>
<sequence>MASEGPNIRDEGPKGPEELTIGEKYWKEQYDWLLDAGYRLRSRYKADWEPSWAGTNWNPYDCEDAQKSWFNTVNFAIRVETGRFVTLKQVDRVKHPDEAPLMLYLMEEDLLKDPNNHVVPLINVLQHPEDPNTCFLVLPLLRDFDDPEFQTMGEAIDFISQFFTGVQFLHQHGVSHGDLSINNILMDAHGMFPDDFHPCYPIMKADWSGRAKPGKTRTEKPPKYYLIDYGQSERFYEDETPVTEHIGTDDTVPEYEDESQVTNPFFVDVYCAGNMIKYEFLDGDPQRIGRTGYHGFEFLRSLIDDMTRQNSTERPTMPEVVKRFDEAVKTLSTATLRSRCIKKRGATAQYDEPWPLLVVASVHHWYKKITYIVRRLPAVPQS</sequence>
<comment type="caution">
    <text evidence="1">The sequence shown here is derived from an EMBL/GenBank/DDBJ whole genome shotgun (WGS) entry which is preliminary data.</text>
</comment>
<evidence type="ECO:0000313" key="1">
    <source>
        <dbReference type="EMBL" id="KAF5336853.1"/>
    </source>
</evidence>
<dbReference type="PANTHER" id="PTHR44167:SF30">
    <property type="entry name" value="PHOSPHORYLASE KINASE"/>
    <property type="match status" value="1"/>
</dbReference>
<dbReference type="InterPro" id="IPR008266">
    <property type="entry name" value="Tyr_kinase_AS"/>
</dbReference>
<dbReference type="GO" id="GO:0004674">
    <property type="term" value="F:protein serine/threonine kinase activity"/>
    <property type="evidence" value="ECO:0007669"/>
    <property type="project" value="TreeGrafter"/>
</dbReference>
<protein>
    <submittedName>
        <fullName evidence="1">Uncharacterized protein</fullName>
    </submittedName>
</protein>
<gene>
    <name evidence="1" type="ORF">D9611_003035</name>
</gene>
<dbReference type="Gene3D" id="1.10.510.10">
    <property type="entry name" value="Transferase(Phosphotransferase) domain 1"/>
    <property type="match status" value="1"/>
</dbReference>
<dbReference type="GO" id="GO:0005524">
    <property type="term" value="F:ATP binding"/>
    <property type="evidence" value="ECO:0007669"/>
    <property type="project" value="InterPro"/>
</dbReference>
<dbReference type="PANTHER" id="PTHR44167">
    <property type="entry name" value="OVARIAN-SPECIFIC SERINE/THREONINE-PROTEIN KINASE LOK-RELATED"/>
    <property type="match status" value="1"/>
</dbReference>
<organism evidence="1 2">
    <name type="scientific">Ephemerocybe angulata</name>
    <dbReference type="NCBI Taxonomy" id="980116"/>
    <lineage>
        <taxon>Eukaryota</taxon>
        <taxon>Fungi</taxon>
        <taxon>Dikarya</taxon>
        <taxon>Basidiomycota</taxon>
        <taxon>Agaricomycotina</taxon>
        <taxon>Agaricomycetes</taxon>
        <taxon>Agaricomycetidae</taxon>
        <taxon>Agaricales</taxon>
        <taxon>Agaricineae</taxon>
        <taxon>Psathyrellaceae</taxon>
        <taxon>Ephemerocybe</taxon>
    </lineage>
</organism>
<dbReference type="Pfam" id="PF00069">
    <property type="entry name" value="Pkinase"/>
    <property type="match status" value="1"/>
</dbReference>
<dbReference type="EMBL" id="JAACJK010000057">
    <property type="protein sequence ID" value="KAF5336853.1"/>
    <property type="molecule type" value="Genomic_DNA"/>
</dbReference>
<accession>A0A8H5FHQ3</accession>
<dbReference type="PROSITE" id="PS50011">
    <property type="entry name" value="PROTEIN_KINASE_DOM"/>
    <property type="match status" value="1"/>
</dbReference>
<name>A0A8H5FHQ3_9AGAR</name>
<proteinExistence type="predicted"/>
<dbReference type="Proteomes" id="UP000541558">
    <property type="component" value="Unassembled WGS sequence"/>
</dbReference>
<dbReference type="SUPFAM" id="SSF56112">
    <property type="entry name" value="Protein kinase-like (PK-like)"/>
    <property type="match status" value="1"/>
</dbReference>
<dbReference type="GO" id="GO:0044773">
    <property type="term" value="P:mitotic DNA damage checkpoint signaling"/>
    <property type="evidence" value="ECO:0007669"/>
    <property type="project" value="TreeGrafter"/>
</dbReference>
<dbReference type="SMART" id="SM00220">
    <property type="entry name" value="S_TKc"/>
    <property type="match status" value="1"/>
</dbReference>
<keyword evidence="2" id="KW-1185">Reference proteome</keyword>
<dbReference type="InterPro" id="IPR011009">
    <property type="entry name" value="Kinase-like_dom_sf"/>
</dbReference>
<reference evidence="1 2" key="1">
    <citation type="journal article" date="2020" name="ISME J.">
        <title>Uncovering the hidden diversity of litter-decomposition mechanisms in mushroom-forming fungi.</title>
        <authorList>
            <person name="Floudas D."/>
            <person name="Bentzer J."/>
            <person name="Ahren D."/>
            <person name="Johansson T."/>
            <person name="Persson P."/>
            <person name="Tunlid A."/>
        </authorList>
    </citation>
    <scope>NUCLEOTIDE SEQUENCE [LARGE SCALE GENOMIC DNA]</scope>
    <source>
        <strain evidence="1 2">CBS 175.51</strain>
    </source>
</reference>
<dbReference type="PROSITE" id="PS00109">
    <property type="entry name" value="PROTEIN_KINASE_TYR"/>
    <property type="match status" value="1"/>
</dbReference>
<dbReference type="InterPro" id="IPR000719">
    <property type="entry name" value="Prot_kinase_dom"/>
</dbReference>
<evidence type="ECO:0000313" key="2">
    <source>
        <dbReference type="Proteomes" id="UP000541558"/>
    </source>
</evidence>